<dbReference type="OrthoDB" id="6846267at2759"/>
<organism evidence="2 3">
    <name type="scientific">Didymosphaeria variabile</name>
    <dbReference type="NCBI Taxonomy" id="1932322"/>
    <lineage>
        <taxon>Eukaryota</taxon>
        <taxon>Fungi</taxon>
        <taxon>Dikarya</taxon>
        <taxon>Ascomycota</taxon>
        <taxon>Pezizomycotina</taxon>
        <taxon>Dothideomycetes</taxon>
        <taxon>Pleosporomycetidae</taxon>
        <taxon>Pleosporales</taxon>
        <taxon>Massarineae</taxon>
        <taxon>Didymosphaeriaceae</taxon>
        <taxon>Didymosphaeria</taxon>
    </lineage>
</organism>
<dbReference type="InterPro" id="IPR050309">
    <property type="entry name" value="Type-B_Carboxylest/Lipase"/>
</dbReference>
<dbReference type="AlphaFoldDB" id="A0A9W8XV94"/>
<dbReference type="InterPro" id="IPR002018">
    <property type="entry name" value="CarbesteraseB"/>
</dbReference>
<accession>A0A9W8XV94</accession>
<protein>
    <recommendedName>
        <fullName evidence="1">Carboxylesterase type B domain-containing protein</fullName>
    </recommendedName>
</protein>
<reference evidence="2" key="1">
    <citation type="submission" date="2022-10" db="EMBL/GenBank/DDBJ databases">
        <title>Tapping the CABI collections for fungal endophytes: first genome assemblies for Collariella, Neodidymelliopsis, Ascochyta clinopodiicola, Didymella pomorum, Didymosphaeria variabile, Neocosmospora piperis and Neocucurbitaria cava.</title>
        <authorList>
            <person name="Hill R."/>
        </authorList>
    </citation>
    <scope>NUCLEOTIDE SEQUENCE</scope>
    <source>
        <strain evidence="2">IMI 356815</strain>
    </source>
</reference>
<dbReference type="RefSeq" id="XP_056076048.1">
    <property type="nucleotide sequence ID" value="XM_056209226.1"/>
</dbReference>
<dbReference type="InterPro" id="IPR029058">
    <property type="entry name" value="AB_hydrolase_fold"/>
</dbReference>
<proteinExistence type="predicted"/>
<dbReference type="GeneID" id="80903932"/>
<keyword evidence="3" id="KW-1185">Reference proteome</keyword>
<sequence length="553" mass="61131">MSFQNPNGYCTADITGLGRVQGRQYPNRVRQFRGIPYATLSKRWTRSCLKTTWEPGVLDATQYGPSCPNPSFDMDPSDPDPMVPVPAAAHHTWPLTDERHALVLNITAPPTTDKPLPVFVYIHGGSLLFGGSHLPIFDCVNLVTHSMALGKPMVAVTINYRVGLGGFLASKCIKDELAADGYAGCGNFGLTDQQVAFDWIQRYISFFGGDPDNVTAVGESAGGISVSHQLLSARPPVFHRAICMSGLACSIPAWTLEEHEKQFQATCAHFGIDSTQVNALESLRGVSEQDVADASAAIFGLPLGSGTGNPCYDGWFHAVDPRVLHGAPTWLRGYMLGDTYHEGIIFHESILDDDYSFICSTLAQHLESAEQAEHVLTLYDIFPNLSDDTLVSRLEHLAGDLVFKIPNYATAASSKVLQEQGQLFKYHFDQRSRLDNYLKNTAYHAHELLYLFLNLNNQLDSAEKVMAYAFAEAWIKFANGESPWPTGATDWMVWGQNSNFGVQTEEEDEQIRRYSRFKAILSLGDGHTWLKLLRGVDDIVNKRMRTGVSKAKA</sequence>
<evidence type="ECO:0000313" key="3">
    <source>
        <dbReference type="Proteomes" id="UP001140513"/>
    </source>
</evidence>
<dbReference type="Pfam" id="PF00135">
    <property type="entry name" value="COesterase"/>
    <property type="match status" value="1"/>
</dbReference>
<comment type="caution">
    <text evidence="2">The sequence shown here is derived from an EMBL/GenBank/DDBJ whole genome shotgun (WGS) entry which is preliminary data.</text>
</comment>
<dbReference type="Gene3D" id="3.40.50.1820">
    <property type="entry name" value="alpha/beta hydrolase"/>
    <property type="match status" value="1"/>
</dbReference>
<gene>
    <name evidence="2" type="ORF">N0V89_000402</name>
</gene>
<dbReference type="SUPFAM" id="SSF53474">
    <property type="entry name" value="alpha/beta-Hydrolases"/>
    <property type="match status" value="1"/>
</dbReference>
<dbReference type="EMBL" id="JAPEUX010000001">
    <property type="protein sequence ID" value="KAJ4359846.1"/>
    <property type="molecule type" value="Genomic_DNA"/>
</dbReference>
<name>A0A9W8XV94_9PLEO</name>
<dbReference type="PANTHER" id="PTHR11559">
    <property type="entry name" value="CARBOXYLESTERASE"/>
    <property type="match status" value="1"/>
</dbReference>
<evidence type="ECO:0000313" key="2">
    <source>
        <dbReference type="EMBL" id="KAJ4359846.1"/>
    </source>
</evidence>
<dbReference type="Proteomes" id="UP001140513">
    <property type="component" value="Unassembled WGS sequence"/>
</dbReference>
<feature type="domain" description="Carboxylesterase type B" evidence="1">
    <location>
        <begin position="16"/>
        <end position="511"/>
    </location>
</feature>
<evidence type="ECO:0000259" key="1">
    <source>
        <dbReference type="Pfam" id="PF00135"/>
    </source>
</evidence>